<feature type="domain" description="R" evidence="9">
    <location>
        <begin position="258"/>
        <end position="275"/>
    </location>
</feature>
<feature type="compositionally biased region" description="Polar residues" evidence="7">
    <location>
        <begin position="304"/>
        <end position="315"/>
    </location>
</feature>
<feature type="compositionally biased region" description="Polar residues" evidence="7">
    <location>
        <begin position="1"/>
        <end position="17"/>
    </location>
</feature>
<keyword evidence="11" id="KW-1185">Reference proteome</keyword>
<dbReference type="PROSITE" id="PS51369">
    <property type="entry name" value="TCP"/>
    <property type="match status" value="1"/>
</dbReference>
<evidence type="ECO:0000259" key="8">
    <source>
        <dbReference type="PROSITE" id="PS51369"/>
    </source>
</evidence>
<gene>
    <name evidence="10" type="ORF">SO802_021089</name>
</gene>
<name>A0AAW2CFD5_9ROSI</name>
<evidence type="ECO:0000256" key="1">
    <source>
        <dbReference type="ARBA" id="ARBA00004123"/>
    </source>
</evidence>
<comment type="subcellular location">
    <subcellularLocation>
        <location evidence="1">Nucleus</location>
    </subcellularLocation>
</comment>
<feature type="region of interest" description="Disordered" evidence="7">
    <location>
        <begin position="183"/>
        <end position="315"/>
    </location>
</feature>
<evidence type="ECO:0000256" key="3">
    <source>
        <dbReference type="ARBA" id="ARBA00023015"/>
    </source>
</evidence>
<dbReference type="InterPro" id="IPR005333">
    <property type="entry name" value="Transcription_factor_TCP"/>
</dbReference>
<dbReference type="GO" id="GO:0005634">
    <property type="term" value="C:nucleus"/>
    <property type="evidence" value="ECO:0007669"/>
    <property type="project" value="UniProtKB-SubCell"/>
</dbReference>
<dbReference type="Proteomes" id="UP001459277">
    <property type="component" value="Unassembled WGS sequence"/>
</dbReference>
<evidence type="ECO:0000313" key="11">
    <source>
        <dbReference type="Proteomes" id="UP001459277"/>
    </source>
</evidence>
<evidence type="ECO:0000256" key="6">
    <source>
        <dbReference type="ARBA" id="ARBA00023242"/>
    </source>
</evidence>
<dbReference type="PANTHER" id="PTHR31072:SF226">
    <property type="entry name" value="TRANSCRIPTION FACTOR TCP18"/>
    <property type="match status" value="1"/>
</dbReference>
<evidence type="ECO:0000256" key="4">
    <source>
        <dbReference type="ARBA" id="ARBA00023125"/>
    </source>
</evidence>
<feature type="compositionally biased region" description="Basic residues" evidence="7">
    <location>
        <begin position="241"/>
        <end position="252"/>
    </location>
</feature>
<feature type="region of interest" description="Disordered" evidence="7">
    <location>
        <begin position="1"/>
        <end position="20"/>
    </location>
</feature>
<feature type="compositionally biased region" description="Polar residues" evidence="7">
    <location>
        <begin position="224"/>
        <end position="235"/>
    </location>
</feature>
<dbReference type="GO" id="GO:0043565">
    <property type="term" value="F:sequence-specific DNA binding"/>
    <property type="evidence" value="ECO:0007669"/>
    <property type="project" value="TreeGrafter"/>
</dbReference>
<dbReference type="PROSITE" id="PS51370">
    <property type="entry name" value="R"/>
    <property type="match status" value="1"/>
</dbReference>
<comment type="caution">
    <text evidence="10">The sequence shown here is derived from an EMBL/GenBank/DDBJ whole genome shotgun (WGS) entry which is preliminary data.</text>
</comment>
<evidence type="ECO:0000256" key="7">
    <source>
        <dbReference type="SAM" id="MobiDB-lite"/>
    </source>
</evidence>
<dbReference type="AlphaFoldDB" id="A0AAW2CFD5"/>
<dbReference type="InterPro" id="IPR017887">
    <property type="entry name" value="TF_TCP_subgr"/>
</dbReference>
<sequence>MQLKSQMYTSNSNNGNDPISYCDQPFFQRPLFNDINNPNSNSNSKHEDPSLLSFLNFPSPFEDDYVFFPHNHDMLFQFPHQSCLLRPDNNTITETSVPNSINMVDSNKNHINMAEQIPRKRSCKRDRHSKINTARGPRDRRMRLSLKVAPQFFGLQELLGYDTASRTVEWLLLKSKDEIRKLEREKKRSSTSTSTVGGSRSANSSPSDECEVVSGIDDVAVNCNGDQQGSVSQEKPSTKEKKIRHSQSRKSAFHPLARESREKARARARERTKAKLMRSQVDDSKLCEEASRLGSWSPFETGEESGTQSQNMNPSSLDLEVLPEAEEGSSTHARDHSGAVEDMVSSEDYNLVFLAINSLHSTGIPQELQFSEFPFFGKPWEPYSNNNQC</sequence>
<feature type="domain" description="TCP" evidence="8">
    <location>
        <begin position="124"/>
        <end position="182"/>
    </location>
</feature>
<evidence type="ECO:0000259" key="9">
    <source>
        <dbReference type="PROSITE" id="PS51370"/>
    </source>
</evidence>
<protein>
    <submittedName>
        <fullName evidence="10">Uncharacterized protein</fullName>
    </submittedName>
</protein>
<keyword evidence="6" id="KW-0539">Nucleus</keyword>
<feature type="compositionally biased region" description="Basic and acidic residues" evidence="7">
    <location>
        <begin position="256"/>
        <end position="273"/>
    </location>
</feature>
<keyword evidence="5" id="KW-0804">Transcription</keyword>
<dbReference type="GO" id="GO:0003700">
    <property type="term" value="F:DNA-binding transcription factor activity"/>
    <property type="evidence" value="ECO:0007669"/>
    <property type="project" value="InterPro"/>
</dbReference>
<accession>A0AAW2CFD5</accession>
<dbReference type="GO" id="GO:2000032">
    <property type="term" value="P:regulation of secondary shoot formation"/>
    <property type="evidence" value="ECO:0007669"/>
    <property type="project" value="TreeGrafter"/>
</dbReference>
<keyword evidence="2" id="KW-0217">Developmental protein</keyword>
<dbReference type="InterPro" id="IPR017888">
    <property type="entry name" value="CYC/TB1_R_domain"/>
</dbReference>
<evidence type="ECO:0000256" key="5">
    <source>
        <dbReference type="ARBA" id="ARBA00023163"/>
    </source>
</evidence>
<feature type="compositionally biased region" description="Low complexity" evidence="7">
    <location>
        <begin position="190"/>
        <end position="201"/>
    </location>
</feature>
<organism evidence="10 11">
    <name type="scientific">Lithocarpus litseifolius</name>
    <dbReference type="NCBI Taxonomy" id="425828"/>
    <lineage>
        <taxon>Eukaryota</taxon>
        <taxon>Viridiplantae</taxon>
        <taxon>Streptophyta</taxon>
        <taxon>Embryophyta</taxon>
        <taxon>Tracheophyta</taxon>
        <taxon>Spermatophyta</taxon>
        <taxon>Magnoliopsida</taxon>
        <taxon>eudicotyledons</taxon>
        <taxon>Gunneridae</taxon>
        <taxon>Pentapetalae</taxon>
        <taxon>rosids</taxon>
        <taxon>fabids</taxon>
        <taxon>Fagales</taxon>
        <taxon>Fagaceae</taxon>
        <taxon>Lithocarpus</taxon>
    </lineage>
</organism>
<dbReference type="Pfam" id="PF03634">
    <property type="entry name" value="TCP"/>
    <property type="match status" value="1"/>
</dbReference>
<dbReference type="EMBL" id="JAZDWU010000007">
    <property type="protein sequence ID" value="KAK9996403.1"/>
    <property type="molecule type" value="Genomic_DNA"/>
</dbReference>
<evidence type="ECO:0000256" key="2">
    <source>
        <dbReference type="ARBA" id="ARBA00022473"/>
    </source>
</evidence>
<reference evidence="10 11" key="1">
    <citation type="submission" date="2024-01" db="EMBL/GenBank/DDBJ databases">
        <title>A telomere-to-telomere, gap-free genome of sweet tea (Lithocarpus litseifolius).</title>
        <authorList>
            <person name="Zhou J."/>
        </authorList>
    </citation>
    <scope>NUCLEOTIDE SEQUENCE [LARGE SCALE GENOMIC DNA]</scope>
    <source>
        <strain evidence="10">Zhou-2022a</strain>
        <tissue evidence="10">Leaf</tissue>
    </source>
</reference>
<keyword evidence="3" id="KW-0805">Transcription regulation</keyword>
<dbReference type="PANTHER" id="PTHR31072">
    <property type="entry name" value="TRANSCRIPTION FACTOR TCP4-RELATED"/>
    <property type="match status" value="1"/>
</dbReference>
<proteinExistence type="predicted"/>
<feature type="compositionally biased region" description="Basic and acidic residues" evidence="7">
    <location>
        <begin position="280"/>
        <end position="291"/>
    </location>
</feature>
<evidence type="ECO:0000313" key="10">
    <source>
        <dbReference type="EMBL" id="KAK9996403.1"/>
    </source>
</evidence>
<keyword evidence="4" id="KW-0238">DNA-binding</keyword>